<organism evidence="2 3">
    <name type="scientific">Portunus trituberculatus</name>
    <name type="common">Swimming crab</name>
    <name type="synonym">Neptunus trituberculatus</name>
    <dbReference type="NCBI Taxonomy" id="210409"/>
    <lineage>
        <taxon>Eukaryota</taxon>
        <taxon>Metazoa</taxon>
        <taxon>Ecdysozoa</taxon>
        <taxon>Arthropoda</taxon>
        <taxon>Crustacea</taxon>
        <taxon>Multicrustacea</taxon>
        <taxon>Malacostraca</taxon>
        <taxon>Eumalacostraca</taxon>
        <taxon>Eucarida</taxon>
        <taxon>Decapoda</taxon>
        <taxon>Pleocyemata</taxon>
        <taxon>Brachyura</taxon>
        <taxon>Eubrachyura</taxon>
        <taxon>Portunoidea</taxon>
        <taxon>Portunidae</taxon>
        <taxon>Portuninae</taxon>
        <taxon>Portunus</taxon>
    </lineage>
</organism>
<evidence type="ECO:0000313" key="3">
    <source>
        <dbReference type="Proteomes" id="UP000324222"/>
    </source>
</evidence>
<proteinExistence type="predicted"/>
<reference evidence="2 3" key="1">
    <citation type="submission" date="2019-05" db="EMBL/GenBank/DDBJ databases">
        <title>Another draft genome of Portunus trituberculatus and its Hox gene families provides insights of decapod evolution.</title>
        <authorList>
            <person name="Jeong J.-H."/>
            <person name="Song I."/>
            <person name="Kim S."/>
            <person name="Choi T."/>
            <person name="Kim D."/>
            <person name="Ryu S."/>
            <person name="Kim W."/>
        </authorList>
    </citation>
    <scope>NUCLEOTIDE SEQUENCE [LARGE SCALE GENOMIC DNA]</scope>
    <source>
        <tissue evidence="2">Muscle</tissue>
    </source>
</reference>
<evidence type="ECO:0000313" key="2">
    <source>
        <dbReference type="EMBL" id="MPC62898.1"/>
    </source>
</evidence>
<protein>
    <submittedName>
        <fullName evidence="2">Uncharacterized protein</fullName>
    </submittedName>
</protein>
<feature type="compositionally biased region" description="Basic and acidic residues" evidence="1">
    <location>
        <begin position="40"/>
        <end position="55"/>
    </location>
</feature>
<comment type="caution">
    <text evidence="2">The sequence shown here is derived from an EMBL/GenBank/DDBJ whole genome shotgun (WGS) entry which is preliminary data.</text>
</comment>
<dbReference type="AlphaFoldDB" id="A0A5B7H140"/>
<dbReference type="EMBL" id="VSRR010020180">
    <property type="protein sequence ID" value="MPC62898.1"/>
    <property type="molecule type" value="Genomic_DNA"/>
</dbReference>
<sequence length="103" mass="11503">MKPSSHFGTAVNGQKIKYAQGINQKQNNKTSWNYTHYKNSKHEQQRKLNPKERNTRANTIQVKHEPEGRTHTAAGSDRPDGEATGCLGCQVLGCDMLTGPIMH</sequence>
<evidence type="ECO:0000256" key="1">
    <source>
        <dbReference type="SAM" id="MobiDB-lite"/>
    </source>
</evidence>
<feature type="region of interest" description="Disordered" evidence="1">
    <location>
        <begin position="39"/>
        <end position="82"/>
    </location>
</feature>
<dbReference type="Proteomes" id="UP000324222">
    <property type="component" value="Unassembled WGS sequence"/>
</dbReference>
<gene>
    <name evidence="2" type="ORF">E2C01_056988</name>
</gene>
<keyword evidence="3" id="KW-1185">Reference proteome</keyword>
<name>A0A5B7H140_PORTR</name>
<accession>A0A5B7H140</accession>